<dbReference type="PIRSF" id="PIRSF016661">
    <property type="entry name" value="BioY"/>
    <property type="match status" value="1"/>
</dbReference>
<evidence type="ECO:0000313" key="10">
    <source>
        <dbReference type="EMBL" id="KRM91323.1"/>
    </source>
</evidence>
<dbReference type="RefSeq" id="WP_035421777.1">
    <property type="nucleotide sequence ID" value="NZ_AYZI01000006.1"/>
</dbReference>
<dbReference type="Pfam" id="PF02632">
    <property type="entry name" value="BioY"/>
    <property type="match status" value="1"/>
</dbReference>
<dbReference type="GO" id="GO:0005886">
    <property type="term" value="C:plasma membrane"/>
    <property type="evidence" value="ECO:0007669"/>
    <property type="project" value="UniProtKB-SubCell"/>
</dbReference>
<keyword evidence="5 9" id="KW-0812">Transmembrane</keyword>
<name>A0A0R2CSR5_9LACO</name>
<evidence type="ECO:0000256" key="4">
    <source>
        <dbReference type="ARBA" id="ARBA00022475"/>
    </source>
</evidence>
<accession>A0A0R2CSR5</accession>
<reference evidence="10 11" key="1">
    <citation type="journal article" date="2015" name="Genome Announc.">
        <title>Expanding the biotechnology potential of lactobacilli through comparative genomics of 213 strains and associated genera.</title>
        <authorList>
            <person name="Sun Z."/>
            <person name="Harris H.M."/>
            <person name="McCann A."/>
            <person name="Guo C."/>
            <person name="Argimon S."/>
            <person name="Zhang W."/>
            <person name="Yang X."/>
            <person name="Jeffery I.B."/>
            <person name="Cooney J.C."/>
            <person name="Kagawa T.F."/>
            <person name="Liu W."/>
            <person name="Song Y."/>
            <person name="Salvetti E."/>
            <person name="Wrobel A."/>
            <person name="Rasinkangas P."/>
            <person name="Parkhill J."/>
            <person name="Rea M.C."/>
            <person name="O'Sullivan O."/>
            <person name="Ritari J."/>
            <person name="Douillard F.P."/>
            <person name="Paul Ross R."/>
            <person name="Yang R."/>
            <person name="Briner A.E."/>
            <person name="Felis G.E."/>
            <person name="de Vos W.M."/>
            <person name="Barrangou R."/>
            <person name="Klaenhammer T.R."/>
            <person name="Caufield P.W."/>
            <person name="Cui Y."/>
            <person name="Zhang H."/>
            <person name="O'Toole P.W."/>
        </authorList>
    </citation>
    <scope>NUCLEOTIDE SEQUENCE [LARGE SCALE GENOMIC DNA]</scope>
    <source>
        <strain evidence="10 11">DSM 22689</strain>
    </source>
</reference>
<keyword evidence="7 8" id="KW-0472">Membrane</keyword>
<evidence type="ECO:0000313" key="11">
    <source>
        <dbReference type="Proteomes" id="UP000051586"/>
    </source>
</evidence>
<gene>
    <name evidence="10" type="ORF">FC87_GL001044</name>
</gene>
<evidence type="ECO:0000256" key="6">
    <source>
        <dbReference type="ARBA" id="ARBA00022989"/>
    </source>
</evidence>
<proteinExistence type="inferred from homology"/>
<feature type="transmembrane region" description="Helical" evidence="9">
    <location>
        <begin position="52"/>
        <end position="71"/>
    </location>
</feature>
<feature type="transmembrane region" description="Helical" evidence="9">
    <location>
        <begin position="115"/>
        <end position="138"/>
    </location>
</feature>
<evidence type="ECO:0000256" key="1">
    <source>
        <dbReference type="ARBA" id="ARBA00004651"/>
    </source>
</evidence>
<feature type="transmembrane region" description="Helical" evidence="9">
    <location>
        <begin position="78"/>
        <end position="103"/>
    </location>
</feature>
<evidence type="ECO:0000256" key="9">
    <source>
        <dbReference type="SAM" id="Phobius"/>
    </source>
</evidence>
<dbReference type="InterPro" id="IPR003784">
    <property type="entry name" value="BioY"/>
</dbReference>
<dbReference type="PATRIC" id="fig|1423745.4.peg.1107"/>
<protein>
    <recommendedName>
        <fullName evidence="8">Biotin transporter</fullName>
    </recommendedName>
</protein>
<dbReference type="PANTHER" id="PTHR34295:SF4">
    <property type="entry name" value="BIOTIN TRANSPORTER BIOY-RELATED"/>
    <property type="match status" value="1"/>
</dbReference>
<dbReference type="EMBL" id="AYZI01000006">
    <property type="protein sequence ID" value="KRM91323.1"/>
    <property type="molecule type" value="Genomic_DNA"/>
</dbReference>
<evidence type="ECO:0000256" key="7">
    <source>
        <dbReference type="ARBA" id="ARBA00023136"/>
    </source>
</evidence>
<comment type="caution">
    <text evidence="10">The sequence shown here is derived from an EMBL/GenBank/DDBJ whole genome shotgun (WGS) entry which is preliminary data.</text>
</comment>
<evidence type="ECO:0000256" key="3">
    <source>
        <dbReference type="ARBA" id="ARBA00022448"/>
    </source>
</evidence>
<dbReference type="AlphaFoldDB" id="A0A0R2CSR5"/>
<dbReference type="GO" id="GO:0015225">
    <property type="term" value="F:biotin transmembrane transporter activity"/>
    <property type="evidence" value="ECO:0007669"/>
    <property type="project" value="UniProtKB-UniRule"/>
</dbReference>
<evidence type="ECO:0000256" key="5">
    <source>
        <dbReference type="ARBA" id="ARBA00022692"/>
    </source>
</evidence>
<evidence type="ECO:0000256" key="2">
    <source>
        <dbReference type="ARBA" id="ARBA00010692"/>
    </source>
</evidence>
<dbReference type="Gene3D" id="1.10.1760.20">
    <property type="match status" value="1"/>
</dbReference>
<sequence length="177" mass="18799">MRLKEVTYCGAMVAVIALLGIIPPFPLPGLPVPISLQTTGIMLAGSLLGKKLGTISVLIFLLMVSLGLPLLTGFRGGFAVFLGPTAGYLFSWPICAFLIGWLGEKLPIPAVFWRFLGANLLGGMVVMNLIGLLGLVLLQNLPLAHAFWGSLIFYPGDALKAVVVAMVTQQLVGRIKL</sequence>
<keyword evidence="6 9" id="KW-1133">Transmembrane helix</keyword>
<comment type="subcellular location">
    <subcellularLocation>
        <location evidence="1 8">Cell membrane</location>
        <topology evidence="1 8">Multi-pass membrane protein</topology>
    </subcellularLocation>
</comment>
<keyword evidence="3 8" id="KW-0813">Transport</keyword>
<comment type="similarity">
    <text evidence="2 8">Belongs to the BioY family.</text>
</comment>
<feature type="transmembrane region" description="Helical" evidence="9">
    <location>
        <begin position="7"/>
        <end position="25"/>
    </location>
</feature>
<dbReference type="STRING" id="1423745.GCA_001311215_01229"/>
<organism evidence="10 11">
    <name type="scientific">Fructilactobacillus florum DSM 22689 = JCM 16035</name>
    <dbReference type="NCBI Taxonomy" id="1423745"/>
    <lineage>
        <taxon>Bacteria</taxon>
        <taxon>Bacillati</taxon>
        <taxon>Bacillota</taxon>
        <taxon>Bacilli</taxon>
        <taxon>Lactobacillales</taxon>
        <taxon>Lactobacillaceae</taxon>
        <taxon>Fructilactobacillus</taxon>
    </lineage>
</organism>
<keyword evidence="4 8" id="KW-1003">Cell membrane</keyword>
<dbReference type="PANTHER" id="PTHR34295">
    <property type="entry name" value="BIOTIN TRANSPORTER BIOY"/>
    <property type="match status" value="1"/>
</dbReference>
<evidence type="ECO:0000256" key="8">
    <source>
        <dbReference type="PIRNR" id="PIRNR016661"/>
    </source>
</evidence>
<dbReference type="Proteomes" id="UP000051586">
    <property type="component" value="Unassembled WGS sequence"/>
</dbReference>